<gene>
    <name evidence="1" type="ORF">IAD23_06585</name>
</gene>
<comment type="caution">
    <text evidence="1">The sequence shown here is derived from an EMBL/GenBank/DDBJ whole genome shotgun (WGS) entry which is preliminary data.</text>
</comment>
<name>A0A9D1MV67_9FIRM</name>
<dbReference type="Pfam" id="PF10974">
    <property type="entry name" value="DUF2804"/>
    <property type="match status" value="1"/>
</dbReference>
<dbReference type="EMBL" id="DVNM01000035">
    <property type="protein sequence ID" value="HIU69607.1"/>
    <property type="molecule type" value="Genomic_DNA"/>
</dbReference>
<dbReference type="PANTHER" id="PTHR35868">
    <property type="entry name" value="DUF2804 DOMAIN-CONTAINING PROTEIN-RELATED"/>
    <property type="match status" value="1"/>
</dbReference>
<sequence length="341" mass="38620">MQNEIKSKQPLLAGNGSLAEPGWCRRNLYAYNIGARARSIWRLKEWDFYQISNGRVMVQLNLFNISLATCATFGLVDLQTGEKLDTLCLQPLTPHKNRLNPNGDFPNRTVFSQGKTHLLFNTTDSAHDLQLSTVCGGKPLRCAFHCARLQPHESITIATPFAEKGCFFYTNKINCLATEGVVTAGEKTYKFSKSDTFTVLDWGRGIWPHKNMWYWANGSTYLNGVPFGFELTWGFGDESAATETALFYGGVCHKLGAVSLEHDPQEYGWMRPWHFREENGRLDLTMTPFYDNVTDLMPLGLAGMKTHQVHGLWNGTVVLDDGKKLQIENMYAFCEKVHNKW</sequence>
<proteinExistence type="predicted"/>
<dbReference type="Proteomes" id="UP000824125">
    <property type="component" value="Unassembled WGS sequence"/>
</dbReference>
<protein>
    <submittedName>
        <fullName evidence="1">DUF2804 domain-containing protein</fullName>
    </submittedName>
</protein>
<dbReference type="PANTHER" id="PTHR35868:SF3">
    <property type="entry name" value="DUF2804 DOMAIN-CONTAINING PROTEIN"/>
    <property type="match status" value="1"/>
</dbReference>
<reference evidence="1" key="2">
    <citation type="journal article" date="2021" name="PeerJ">
        <title>Extensive microbial diversity within the chicken gut microbiome revealed by metagenomics and culture.</title>
        <authorList>
            <person name="Gilroy R."/>
            <person name="Ravi A."/>
            <person name="Getino M."/>
            <person name="Pursley I."/>
            <person name="Horton D.L."/>
            <person name="Alikhan N.F."/>
            <person name="Baker D."/>
            <person name="Gharbi K."/>
            <person name="Hall N."/>
            <person name="Watson M."/>
            <person name="Adriaenssens E.M."/>
            <person name="Foster-Nyarko E."/>
            <person name="Jarju S."/>
            <person name="Secka A."/>
            <person name="Antonio M."/>
            <person name="Oren A."/>
            <person name="Chaudhuri R.R."/>
            <person name="La Ragione R."/>
            <person name="Hildebrand F."/>
            <person name="Pallen M.J."/>
        </authorList>
    </citation>
    <scope>NUCLEOTIDE SEQUENCE</scope>
    <source>
        <strain evidence="1">CHK176-6737</strain>
    </source>
</reference>
<evidence type="ECO:0000313" key="2">
    <source>
        <dbReference type="Proteomes" id="UP000824125"/>
    </source>
</evidence>
<accession>A0A9D1MV67</accession>
<dbReference type="InterPro" id="IPR021243">
    <property type="entry name" value="DUF2804"/>
</dbReference>
<organism evidence="1 2">
    <name type="scientific">Candidatus Scybalenecus merdavium</name>
    <dbReference type="NCBI Taxonomy" id="2840939"/>
    <lineage>
        <taxon>Bacteria</taxon>
        <taxon>Bacillati</taxon>
        <taxon>Bacillota</taxon>
        <taxon>Clostridia</taxon>
        <taxon>Eubacteriales</taxon>
        <taxon>Oscillospiraceae</taxon>
        <taxon>Oscillospiraceae incertae sedis</taxon>
        <taxon>Candidatus Scybalenecus</taxon>
    </lineage>
</organism>
<reference evidence="1" key="1">
    <citation type="submission" date="2020-10" db="EMBL/GenBank/DDBJ databases">
        <authorList>
            <person name="Gilroy R."/>
        </authorList>
    </citation>
    <scope>NUCLEOTIDE SEQUENCE</scope>
    <source>
        <strain evidence="1">CHK176-6737</strain>
    </source>
</reference>
<dbReference type="AlphaFoldDB" id="A0A9D1MV67"/>
<evidence type="ECO:0000313" key="1">
    <source>
        <dbReference type="EMBL" id="HIU69607.1"/>
    </source>
</evidence>